<keyword evidence="1" id="KW-0732">Signal</keyword>
<dbReference type="OrthoDB" id="9796814at2"/>
<evidence type="ECO:0000259" key="3">
    <source>
        <dbReference type="Pfam" id="PF04234"/>
    </source>
</evidence>
<dbReference type="InterPro" id="IPR007348">
    <property type="entry name" value="CopC_dom"/>
</dbReference>
<evidence type="ECO:0000313" key="4">
    <source>
        <dbReference type="EMBL" id="RDJ99043.1"/>
    </source>
</evidence>
<comment type="caution">
    <text evidence="4">The sequence shown here is derived from an EMBL/GenBank/DDBJ whole genome shotgun (WGS) entry which is preliminary data.</text>
</comment>
<dbReference type="GO" id="GO:0005507">
    <property type="term" value="F:copper ion binding"/>
    <property type="evidence" value="ECO:0007669"/>
    <property type="project" value="InterPro"/>
</dbReference>
<dbReference type="GO" id="GO:0042597">
    <property type="term" value="C:periplasmic space"/>
    <property type="evidence" value="ECO:0007669"/>
    <property type="project" value="InterPro"/>
</dbReference>
<dbReference type="GO" id="GO:0046688">
    <property type="term" value="P:response to copper ion"/>
    <property type="evidence" value="ECO:0007669"/>
    <property type="project" value="InterPro"/>
</dbReference>
<name>A0A370N096_9BURK</name>
<dbReference type="Gene3D" id="2.60.40.1220">
    <property type="match status" value="1"/>
</dbReference>
<reference evidence="5" key="1">
    <citation type="submission" date="2018-05" db="EMBL/GenBank/DDBJ databases">
        <authorList>
            <person name="Feng T."/>
        </authorList>
    </citation>
    <scope>NUCLEOTIDE SEQUENCE [LARGE SCALE GENOMIC DNA]</scope>
    <source>
        <strain evidence="5">S27</strain>
    </source>
</reference>
<evidence type="ECO:0000313" key="5">
    <source>
        <dbReference type="Proteomes" id="UP000254875"/>
    </source>
</evidence>
<gene>
    <name evidence="4" type="ORF">DLM46_30095</name>
</gene>
<dbReference type="EMBL" id="QHKS01000026">
    <property type="protein sequence ID" value="RDJ99043.1"/>
    <property type="molecule type" value="Genomic_DNA"/>
</dbReference>
<dbReference type="AlphaFoldDB" id="A0A370N096"/>
<feature type="domain" description="CopC" evidence="3">
    <location>
        <begin position="6"/>
        <end position="71"/>
    </location>
</feature>
<dbReference type="InterPro" id="IPR014756">
    <property type="entry name" value="Ig_E-set"/>
</dbReference>
<evidence type="ECO:0000256" key="1">
    <source>
        <dbReference type="ARBA" id="ARBA00022729"/>
    </source>
</evidence>
<proteinExistence type="predicted"/>
<dbReference type="Pfam" id="PF04234">
    <property type="entry name" value="CopC"/>
    <property type="match status" value="1"/>
</dbReference>
<sequence>MIVDGPLEPLFSSPTVTDAGSKQIDTEKAVVDSHQPAATTVMLPTMAAGRYIVHWVAAAADGHRTHGGDAFDAR</sequence>
<keyword evidence="2" id="KW-0186">Copper</keyword>
<dbReference type="Proteomes" id="UP000254875">
    <property type="component" value="Unassembled WGS sequence"/>
</dbReference>
<organism evidence="4 5">
    <name type="scientific">Paraburkholderia lacunae</name>
    <dbReference type="NCBI Taxonomy" id="2211104"/>
    <lineage>
        <taxon>Bacteria</taxon>
        <taxon>Pseudomonadati</taxon>
        <taxon>Pseudomonadota</taxon>
        <taxon>Betaproteobacteria</taxon>
        <taxon>Burkholderiales</taxon>
        <taxon>Burkholderiaceae</taxon>
        <taxon>Paraburkholderia</taxon>
    </lineage>
</organism>
<protein>
    <recommendedName>
        <fullName evidence="3">CopC domain-containing protein</fullName>
    </recommendedName>
</protein>
<keyword evidence="5" id="KW-1185">Reference proteome</keyword>
<dbReference type="SUPFAM" id="SSF81296">
    <property type="entry name" value="E set domains"/>
    <property type="match status" value="1"/>
</dbReference>
<dbReference type="InterPro" id="IPR014755">
    <property type="entry name" value="Cu-Rt/internalin_Ig-like"/>
</dbReference>
<accession>A0A370N096</accession>
<evidence type="ECO:0000256" key="2">
    <source>
        <dbReference type="ARBA" id="ARBA00023008"/>
    </source>
</evidence>